<evidence type="ECO:0000313" key="2">
    <source>
        <dbReference type="EMBL" id="TXL66785.1"/>
    </source>
</evidence>
<evidence type="ECO:0000259" key="1">
    <source>
        <dbReference type="PROSITE" id="PS50943"/>
    </source>
</evidence>
<name>A0A5C8P0N1_9BACI</name>
<dbReference type="InterPro" id="IPR010982">
    <property type="entry name" value="Lambda_DNA-bd_dom_sf"/>
</dbReference>
<gene>
    <name evidence="2" type="ORF">FHP05_05255</name>
</gene>
<comment type="caution">
    <text evidence="2">The sequence shown here is derived from an EMBL/GenBank/DDBJ whole genome shotgun (WGS) entry which is preliminary data.</text>
</comment>
<protein>
    <submittedName>
        <fullName evidence="2">Helix-turn-helix transcriptional regulator</fullName>
    </submittedName>
</protein>
<dbReference type="Proteomes" id="UP000321574">
    <property type="component" value="Unassembled WGS sequence"/>
</dbReference>
<feature type="domain" description="HTH cro/C1-type" evidence="1">
    <location>
        <begin position="28"/>
        <end position="78"/>
    </location>
</feature>
<dbReference type="Gene3D" id="1.10.260.40">
    <property type="entry name" value="lambda repressor-like DNA-binding domains"/>
    <property type="match status" value="1"/>
</dbReference>
<proteinExistence type="predicted"/>
<dbReference type="InterPro" id="IPR001387">
    <property type="entry name" value="Cro/C1-type_HTH"/>
</dbReference>
<evidence type="ECO:0000313" key="3">
    <source>
        <dbReference type="Proteomes" id="UP000321574"/>
    </source>
</evidence>
<dbReference type="OrthoDB" id="2902611at2"/>
<dbReference type="SMART" id="SM00530">
    <property type="entry name" value="HTH_XRE"/>
    <property type="match status" value="1"/>
</dbReference>
<dbReference type="SUPFAM" id="SSF47413">
    <property type="entry name" value="lambda repressor-like DNA-binding domains"/>
    <property type="match status" value="1"/>
</dbReference>
<dbReference type="AlphaFoldDB" id="A0A5C8P0N1"/>
<reference evidence="2 3" key="1">
    <citation type="submission" date="2019-06" db="EMBL/GenBank/DDBJ databases">
        <title>Cerasibacillus sp. nov., isolated from maize field.</title>
        <authorList>
            <person name="Lin S.-Y."/>
            <person name="Tsai C.-F."/>
            <person name="Young C.-C."/>
        </authorList>
    </citation>
    <scope>NUCLEOTIDE SEQUENCE [LARGE SCALE GENOMIC DNA]</scope>
    <source>
        <strain evidence="2 3">CC-CFT480</strain>
    </source>
</reference>
<dbReference type="CDD" id="cd00093">
    <property type="entry name" value="HTH_XRE"/>
    <property type="match status" value="1"/>
</dbReference>
<dbReference type="Pfam" id="PF01381">
    <property type="entry name" value="HTH_3"/>
    <property type="match status" value="1"/>
</dbReference>
<keyword evidence="3" id="KW-1185">Reference proteome</keyword>
<sequence length="102" mass="11992">MEREEINLKTLEKLGLIAIGETVRHYRRVVRNISMEKLAEEADISPDHLGRIERAEKSPHYTTMFKICSALELDMNDINKRIHELVHEHKDEIEAEREADNQ</sequence>
<dbReference type="GO" id="GO:0003677">
    <property type="term" value="F:DNA binding"/>
    <property type="evidence" value="ECO:0007669"/>
    <property type="project" value="InterPro"/>
</dbReference>
<organism evidence="2 3">
    <name type="scientific">Cerasibacillus terrae</name>
    <dbReference type="NCBI Taxonomy" id="2498845"/>
    <lineage>
        <taxon>Bacteria</taxon>
        <taxon>Bacillati</taxon>
        <taxon>Bacillota</taxon>
        <taxon>Bacilli</taxon>
        <taxon>Bacillales</taxon>
        <taxon>Bacillaceae</taxon>
        <taxon>Cerasibacillus</taxon>
    </lineage>
</organism>
<dbReference type="EMBL" id="VDUW01000002">
    <property type="protein sequence ID" value="TXL66785.1"/>
    <property type="molecule type" value="Genomic_DNA"/>
</dbReference>
<accession>A0A5C8P0N1</accession>
<dbReference type="PROSITE" id="PS50943">
    <property type="entry name" value="HTH_CROC1"/>
    <property type="match status" value="1"/>
</dbReference>